<dbReference type="Pfam" id="PF11148">
    <property type="entry name" value="DUF2922"/>
    <property type="match status" value="1"/>
</dbReference>
<dbReference type="InterPro" id="IPR021321">
    <property type="entry name" value="DUF2922"/>
</dbReference>
<comment type="caution">
    <text evidence="1">The sequence shown here is derived from an EMBL/GenBank/DDBJ whole genome shotgun (WGS) entry which is preliminary data.</text>
</comment>
<dbReference type="Proteomes" id="UP000288024">
    <property type="component" value="Unassembled WGS sequence"/>
</dbReference>
<evidence type="ECO:0000313" key="1">
    <source>
        <dbReference type="EMBL" id="RVT57984.1"/>
    </source>
</evidence>
<name>A0A437K597_9BACI</name>
<dbReference type="RefSeq" id="WP_127741329.1">
    <property type="nucleotide sequence ID" value="NZ_CP196002.1"/>
</dbReference>
<keyword evidence="2" id="KW-1185">Reference proteome</keyword>
<protein>
    <submittedName>
        <fullName evidence="1">DUF2922 domain-containing protein</fullName>
    </submittedName>
</protein>
<accession>A0A437K597</accession>
<gene>
    <name evidence="1" type="ORF">EM808_23315</name>
</gene>
<organism evidence="1 2">
    <name type="scientific">Niallia taxi</name>
    <dbReference type="NCBI Taxonomy" id="2499688"/>
    <lineage>
        <taxon>Bacteria</taxon>
        <taxon>Bacillati</taxon>
        <taxon>Bacillota</taxon>
        <taxon>Bacilli</taxon>
        <taxon>Bacillales</taxon>
        <taxon>Bacillaceae</taxon>
        <taxon>Niallia</taxon>
    </lineage>
</organism>
<dbReference type="EMBL" id="RZTZ01000014">
    <property type="protein sequence ID" value="RVT57984.1"/>
    <property type="molecule type" value="Genomic_DNA"/>
</dbReference>
<proteinExistence type="predicted"/>
<sequence>MTKTLELTFIAANGKQSKLTFGEPLEPIDMETMKTAMDTIIAADVLTTANGDLIAAKGVRVIERNVTEYEL</sequence>
<reference evidence="1 2" key="1">
    <citation type="submission" date="2019-01" db="EMBL/GenBank/DDBJ databases">
        <title>Bacillus sp. M5HDSG1-1, whole genome shotgun sequence.</title>
        <authorList>
            <person name="Tuo L."/>
        </authorList>
    </citation>
    <scope>NUCLEOTIDE SEQUENCE [LARGE SCALE GENOMIC DNA]</scope>
    <source>
        <strain evidence="1 2">M5HDSG1-1</strain>
    </source>
</reference>
<evidence type="ECO:0000313" key="2">
    <source>
        <dbReference type="Proteomes" id="UP000288024"/>
    </source>
</evidence>
<dbReference type="AlphaFoldDB" id="A0A437K597"/>